<dbReference type="AlphaFoldDB" id="A0A422Q6X0"/>
<reference evidence="3 4" key="1">
    <citation type="journal article" date="2018" name="BMC Genomics">
        <title>Genomic comparison of Trypanosoma conorhini and Trypanosoma rangeli to Trypanosoma cruzi strains of high and low virulence.</title>
        <authorList>
            <person name="Bradwell K.R."/>
            <person name="Koparde V.N."/>
            <person name="Matveyev A.V."/>
            <person name="Serrano M.G."/>
            <person name="Alves J.M."/>
            <person name="Parikh H."/>
            <person name="Huang B."/>
            <person name="Lee V."/>
            <person name="Espinosa-Alvarez O."/>
            <person name="Ortiz P.A."/>
            <person name="Costa-Martins A.G."/>
            <person name="Teixeira M.M."/>
            <person name="Buck G.A."/>
        </authorList>
    </citation>
    <scope>NUCLEOTIDE SEQUENCE [LARGE SCALE GENOMIC DNA]</scope>
    <source>
        <strain evidence="3 4">025E</strain>
    </source>
</reference>
<evidence type="ECO:0000256" key="1">
    <source>
        <dbReference type="SAM" id="MobiDB-lite"/>
    </source>
</evidence>
<feature type="compositionally biased region" description="Polar residues" evidence="1">
    <location>
        <begin position="329"/>
        <end position="338"/>
    </location>
</feature>
<protein>
    <submittedName>
        <fullName evidence="3">Putative ESAG8-associated protein</fullName>
    </submittedName>
</protein>
<dbReference type="Pfam" id="PF04468">
    <property type="entry name" value="PSP1"/>
    <property type="match status" value="1"/>
</dbReference>
<feature type="region of interest" description="Disordered" evidence="1">
    <location>
        <begin position="248"/>
        <end position="295"/>
    </location>
</feature>
<proteinExistence type="predicted"/>
<feature type="domain" description="PSP1 C-terminal" evidence="2">
    <location>
        <begin position="465"/>
        <end position="559"/>
    </location>
</feature>
<name>A0A422Q6X0_9TRYP</name>
<organism evidence="3 4">
    <name type="scientific">Trypanosoma conorhini</name>
    <dbReference type="NCBI Taxonomy" id="83891"/>
    <lineage>
        <taxon>Eukaryota</taxon>
        <taxon>Discoba</taxon>
        <taxon>Euglenozoa</taxon>
        <taxon>Kinetoplastea</taxon>
        <taxon>Metakinetoplastina</taxon>
        <taxon>Trypanosomatida</taxon>
        <taxon>Trypanosomatidae</taxon>
        <taxon>Trypanosoma</taxon>
    </lineage>
</organism>
<dbReference type="PROSITE" id="PS51411">
    <property type="entry name" value="PSP1_C"/>
    <property type="match status" value="1"/>
</dbReference>
<dbReference type="GeneID" id="40315623"/>
<evidence type="ECO:0000313" key="3">
    <source>
        <dbReference type="EMBL" id="RNF25713.1"/>
    </source>
</evidence>
<dbReference type="OrthoDB" id="273201at2759"/>
<feature type="region of interest" description="Disordered" evidence="1">
    <location>
        <begin position="318"/>
        <end position="341"/>
    </location>
</feature>
<evidence type="ECO:0000259" key="2">
    <source>
        <dbReference type="PROSITE" id="PS51411"/>
    </source>
</evidence>
<keyword evidence="4" id="KW-1185">Reference proteome</keyword>
<feature type="region of interest" description="Disordered" evidence="1">
    <location>
        <begin position="30"/>
        <end position="60"/>
    </location>
</feature>
<evidence type="ECO:0000313" key="4">
    <source>
        <dbReference type="Proteomes" id="UP000284403"/>
    </source>
</evidence>
<dbReference type="EMBL" id="MKKU01000075">
    <property type="protein sequence ID" value="RNF25713.1"/>
    <property type="molecule type" value="Genomic_DNA"/>
</dbReference>
<sequence>MEATHQHPISCFSLSSPFLQEITNTGIFSSENKENIPPARLGKSSNEGGRGCRSSWKNTGITQPHNNSLTSCCCTPITNRQRTSHTGLTPGNKYATGPPCAGTLFPTNTNILDASLLTENSAGDVKETSCLITPVKRWKCVDAVTNLTQAAADTPFAQQSKLCELFQGATVPLPPSMLHTPNTSLESTLLPRGVLPESDEDDGDLMEEPVTKKPCISEALRSVTQSQPFLQPLQEEFPQQWLLEKQELAPPPSSSTPANAQPAQEQHAVRRTGPPPAYPHNEKRQKVTRVASSSTSLIAVSGRRVPIDKLHLLLRPATSEGKSGVKGNGPTTADNGNFPSGFDSLASAPLFPSSRPRPTALKPVKVVSPPAAATVAPMKRPLSLPQTCDYVILEFARGVVMRFQVGPSQPLPVMGRRYLAAIKSSRSPYGNVAYEDAGVCVYLQRHHSDGNLATGAVPRSALYDGSILREVSETIATDAERLQELRTARDKATVECCKQFRFLNLPFELVDVCYTFDRSICIVYYAIQPQEGTSSQPNISRLLRMLQFTLRTKVFLKGITRTE</sequence>
<dbReference type="Proteomes" id="UP000284403">
    <property type="component" value="Unassembled WGS sequence"/>
</dbReference>
<dbReference type="RefSeq" id="XP_029230919.1">
    <property type="nucleotide sequence ID" value="XM_029368948.1"/>
</dbReference>
<dbReference type="InterPro" id="IPR007557">
    <property type="entry name" value="PSP1_C"/>
</dbReference>
<comment type="caution">
    <text evidence="3">The sequence shown here is derived from an EMBL/GenBank/DDBJ whole genome shotgun (WGS) entry which is preliminary data.</text>
</comment>
<gene>
    <name evidence="3" type="ORF">Tco025E_02012</name>
</gene>
<accession>A0A422Q6X0</accession>